<gene>
    <name evidence="4" type="ORF">RhiirC2_720682</name>
</gene>
<protein>
    <recommendedName>
        <fullName evidence="3">MIR domain-containing protein</fullName>
    </recommendedName>
</protein>
<evidence type="ECO:0000313" key="5">
    <source>
        <dbReference type="Proteomes" id="UP000233469"/>
    </source>
</evidence>
<dbReference type="InterPro" id="IPR016093">
    <property type="entry name" value="MIR_motif"/>
</dbReference>
<dbReference type="AlphaFoldDB" id="A0A2N1M9D0"/>
<dbReference type="PROSITE" id="PS50919">
    <property type="entry name" value="MIR"/>
    <property type="match status" value="1"/>
</dbReference>
<dbReference type="PANTHER" id="PTHR46809">
    <property type="entry name" value="STROMAL CELL-DERIVED FACTOR 2-LIKE PROTEIN"/>
    <property type="match status" value="1"/>
</dbReference>
<keyword evidence="2" id="KW-0677">Repeat</keyword>
<reference evidence="4 5" key="2">
    <citation type="submission" date="2017-10" db="EMBL/GenBank/DDBJ databases">
        <title>Extensive intraspecific genome diversity in a model arbuscular mycorrhizal fungus.</title>
        <authorList>
            <person name="Chen E.C.H."/>
            <person name="Morin E."/>
            <person name="Baudet D."/>
            <person name="Noel J."/>
            <person name="Ndikumana S."/>
            <person name="Charron P."/>
            <person name="St-Onge C."/>
            <person name="Giorgi J."/>
            <person name="Grigoriev I.V."/>
            <person name="Roux C."/>
            <person name="Martin F.M."/>
            <person name="Corradi N."/>
        </authorList>
    </citation>
    <scope>NUCLEOTIDE SEQUENCE [LARGE SCALE GENOMIC DNA]</scope>
    <source>
        <strain evidence="4 5">C2</strain>
    </source>
</reference>
<name>A0A2N1M9D0_9GLOM</name>
<dbReference type="InterPro" id="IPR036300">
    <property type="entry name" value="MIR_dom_sf"/>
</dbReference>
<dbReference type="Proteomes" id="UP000233469">
    <property type="component" value="Unassembled WGS sequence"/>
</dbReference>
<accession>A0A2N1M9D0</accession>
<evidence type="ECO:0000256" key="2">
    <source>
        <dbReference type="ARBA" id="ARBA00022737"/>
    </source>
</evidence>
<dbReference type="InterPro" id="IPR013320">
    <property type="entry name" value="ConA-like_dom_sf"/>
</dbReference>
<evidence type="ECO:0000256" key="1">
    <source>
        <dbReference type="ARBA" id="ARBA00022729"/>
    </source>
</evidence>
<dbReference type="SUPFAM" id="SSF82109">
    <property type="entry name" value="MIR domain"/>
    <property type="match status" value="1"/>
</dbReference>
<dbReference type="PANTHER" id="PTHR46809:SF2">
    <property type="entry name" value="GH21273P"/>
    <property type="match status" value="1"/>
</dbReference>
<evidence type="ECO:0000259" key="3">
    <source>
        <dbReference type="PROSITE" id="PS50919"/>
    </source>
</evidence>
<proteinExistence type="predicted"/>
<dbReference type="SUPFAM" id="SSF49899">
    <property type="entry name" value="Concanavalin A-like lectins/glucanases"/>
    <property type="match status" value="1"/>
</dbReference>
<dbReference type="VEuPathDB" id="FungiDB:FUN_010748"/>
<reference evidence="4 5" key="1">
    <citation type="submission" date="2016-04" db="EMBL/GenBank/DDBJ databases">
        <title>Genome analyses suggest a sexual origin of heterokaryosis in a supposedly ancient asexual fungus.</title>
        <authorList>
            <person name="Ropars J."/>
            <person name="Sedzielewska K."/>
            <person name="Noel J."/>
            <person name="Charron P."/>
            <person name="Farinelli L."/>
            <person name="Marton T."/>
            <person name="Kruger M."/>
            <person name="Pelin A."/>
            <person name="Brachmann A."/>
            <person name="Corradi N."/>
        </authorList>
    </citation>
    <scope>NUCLEOTIDE SEQUENCE [LARGE SCALE GENOMIC DNA]</scope>
    <source>
        <strain evidence="4 5">C2</strain>
    </source>
</reference>
<keyword evidence="1" id="KW-0732">Signal</keyword>
<sequence length="227" mass="26089">MKKFVVKEWAELISDPISMGEQDQRVFEHANLPAVSDMLSITLRLKIRSHANDWATILHKDFYIDGEWVGFNSVCKVKTQKIVFNDGPLHIRCAFTHNGFNGKISNVRYFNWRLSAEEVKEDFFNEYQTKPIVYGSRIALVHVSTRKYLSTKRIKYDLGPNNQVICNRQEIDLENDVWIVIGASGTRVIAGSPVPINAIIGFRHQATEYNLHSHEICDIKVTPISRQ</sequence>
<organism evidence="4 5">
    <name type="scientific">Rhizophagus irregularis</name>
    <dbReference type="NCBI Taxonomy" id="588596"/>
    <lineage>
        <taxon>Eukaryota</taxon>
        <taxon>Fungi</taxon>
        <taxon>Fungi incertae sedis</taxon>
        <taxon>Mucoromycota</taxon>
        <taxon>Glomeromycotina</taxon>
        <taxon>Glomeromycetes</taxon>
        <taxon>Glomerales</taxon>
        <taxon>Glomeraceae</taxon>
        <taxon>Rhizophagus</taxon>
    </lineage>
</organism>
<evidence type="ECO:0000313" key="4">
    <source>
        <dbReference type="EMBL" id="PKK58237.1"/>
    </source>
</evidence>
<feature type="domain" description="MIR" evidence="3">
    <location>
        <begin position="129"/>
        <end position="183"/>
    </location>
</feature>
<comment type="caution">
    <text evidence="4">The sequence shown here is derived from an EMBL/GenBank/DDBJ whole genome shotgun (WGS) entry which is preliminary data.</text>
</comment>
<dbReference type="EMBL" id="LLXL01003733">
    <property type="protein sequence ID" value="PKK58237.1"/>
    <property type="molecule type" value="Genomic_DNA"/>
</dbReference>
<dbReference type="Gene3D" id="2.80.10.50">
    <property type="match status" value="1"/>
</dbReference>
<dbReference type="Gene3D" id="2.60.120.200">
    <property type="match status" value="1"/>
</dbReference>